<dbReference type="EMBL" id="VCYI01000015">
    <property type="protein sequence ID" value="MDN7013500.1"/>
    <property type="molecule type" value="Genomic_DNA"/>
</dbReference>
<accession>A0ABT8M4K3</accession>
<dbReference type="PROSITE" id="PS50213">
    <property type="entry name" value="FAS1"/>
    <property type="match status" value="1"/>
</dbReference>
<protein>
    <submittedName>
        <fullName evidence="2">Fasciclin domain-containing protein</fullName>
    </submittedName>
</protein>
<dbReference type="PROSITE" id="PS51257">
    <property type="entry name" value="PROKAR_LIPOPROTEIN"/>
    <property type="match status" value="1"/>
</dbReference>
<organism evidence="2 3">
    <name type="scientific">Methanoculleus methanifontis</name>
    <dbReference type="NCBI Taxonomy" id="2584086"/>
    <lineage>
        <taxon>Archaea</taxon>
        <taxon>Methanobacteriati</taxon>
        <taxon>Methanobacteriota</taxon>
        <taxon>Stenosarchaea group</taxon>
        <taxon>Methanomicrobia</taxon>
        <taxon>Methanomicrobiales</taxon>
        <taxon>Methanomicrobiaceae</taxon>
        <taxon>Methanoculleus</taxon>
    </lineage>
</organism>
<gene>
    <name evidence="2" type="ORF">FGW20_10735</name>
</gene>
<dbReference type="PANTHER" id="PTHR10900:SF77">
    <property type="entry name" value="FI19380P1"/>
    <property type="match status" value="1"/>
</dbReference>
<dbReference type="Pfam" id="PF02469">
    <property type="entry name" value="Fasciclin"/>
    <property type="match status" value="1"/>
</dbReference>
<dbReference type="Proteomes" id="UP001168423">
    <property type="component" value="Unassembled WGS sequence"/>
</dbReference>
<proteinExistence type="predicted"/>
<dbReference type="SUPFAM" id="SSF82153">
    <property type="entry name" value="FAS1 domain"/>
    <property type="match status" value="1"/>
</dbReference>
<dbReference type="InterPro" id="IPR050904">
    <property type="entry name" value="Adhesion/Biosynth-related"/>
</dbReference>
<comment type="caution">
    <text evidence="2">The sequence shown here is derived from an EMBL/GenBank/DDBJ whole genome shotgun (WGS) entry which is preliminary data.</text>
</comment>
<evidence type="ECO:0000313" key="2">
    <source>
        <dbReference type="EMBL" id="MDN7013500.1"/>
    </source>
</evidence>
<keyword evidence="3" id="KW-1185">Reference proteome</keyword>
<dbReference type="RefSeq" id="WP_301678096.1">
    <property type="nucleotide sequence ID" value="NZ_VCYI01000015.1"/>
</dbReference>
<name>A0ABT8M4K3_9EURY</name>
<dbReference type="InterPro" id="IPR000782">
    <property type="entry name" value="FAS1_domain"/>
</dbReference>
<feature type="domain" description="FAS1" evidence="1">
    <location>
        <begin position="43"/>
        <end position="174"/>
    </location>
</feature>
<dbReference type="SMART" id="SM00554">
    <property type="entry name" value="FAS1"/>
    <property type="match status" value="1"/>
</dbReference>
<dbReference type="PANTHER" id="PTHR10900">
    <property type="entry name" value="PERIOSTIN-RELATED"/>
    <property type="match status" value="1"/>
</dbReference>
<reference evidence="2" key="1">
    <citation type="submission" date="2019-05" db="EMBL/GenBank/DDBJ databases">
        <title>Isolation and characterization of methanogens from the cold seep sediment at Four-Way Closure Ridge.</title>
        <authorList>
            <person name="You Y.-T."/>
            <person name="Chen S.-C."/>
            <person name="Zhang W.-L."/>
            <person name="Lai M.-C."/>
        </authorList>
    </citation>
    <scope>NUCLEOTIDE SEQUENCE</scope>
    <source>
        <strain evidence="2">FWC-SCC3</strain>
    </source>
</reference>
<dbReference type="InterPro" id="IPR036378">
    <property type="entry name" value="FAS1_dom_sf"/>
</dbReference>
<dbReference type="Gene3D" id="2.30.180.10">
    <property type="entry name" value="FAS1 domain"/>
    <property type="match status" value="1"/>
</dbReference>
<sequence>MRTNYALCITALVIGAAVLTCGCTGLPGDSDQNRTNETPVVGSLTADEVLARDGNFSAFVQALNTAGLKETLAGPGPYTVFAPTDEAFNRLSETMLEELVDDPKGYLAETLLYHMAPGSYTAAEIAANDTVPTIQGNPIAVNAAGEGVMVDDARVIQADIPAANGVIHAIDAVMIPPDVTLQMENITTTSLENTTVQPQDEINEGSPLQE</sequence>
<evidence type="ECO:0000313" key="3">
    <source>
        <dbReference type="Proteomes" id="UP001168423"/>
    </source>
</evidence>
<evidence type="ECO:0000259" key="1">
    <source>
        <dbReference type="PROSITE" id="PS50213"/>
    </source>
</evidence>